<dbReference type="InterPro" id="IPR011990">
    <property type="entry name" value="TPR-like_helical_dom_sf"/>
</dbReference>
<feature type="compositionally biased region" description="Basic and acidic residues" evidence="6">
    <location>
        <begin position="26"/>
        <end position="35"/>
    </location>
</feature>
<dbReference type="GO" id="GO:0005524">
    <property type="term" value="F:ATP binding"/>
    <property type="evidence" value="ECO:0007669"/>
    <property type="project" value="UniProtKB-KW"/>
</dbReference>
<dbReference type="Gene3D" id="1.25.40.10">
    <property type="entry name" value="Tetratricopeptide repeat domain"/>
    <property type="match status" value="1"/>
</dbReference>
<keyword evidence="4 8" id="KW-0418">Kinase</keyword>
<keyword evidence="2 8" id="KW-0808">Transferase</keyword>
<evidence type="ECO:0000256" key="4">
    <source>
        <dbReference type="ARBA" id="ARBA00022777"/>
    </source>
</evidence>
<evidence type="ECO:0000256" key="1">
    <source>
        <dbReference type="ARBA" id="ARBA00022527"/>
    </source>
</evidence>
<keyword evidence="8" id="KW-0648">Protein biosynthesis</keyword>
<dbReference type="GO" id="GO:0003746">
    <property type="term" value="F:translation elongation factor activity"/>
    <property type="evidence" value="ECO:0007669"/>
    <property type="project" value="UniProtKB-KW"/>
</dbReference>
<reference evidence="8" key="1">
    <citation type="submission" date="2018-11" db="EMBL/GenBank/DDBJ databases">
        <authorList>
            <person name="Alioto T."/>
            <person name="Alioto T."/>
        </authorList>
    </citation>
    <scope>NUCLEOTIDE SEQUENCE</scope>
</reference>
<evidence type="ECO:0000256" key="5">
    <source>
        <dbReference type="ARBA" id="ARBA00022840"/>
    </source>
</evidence>
<dbReference type="SUPFAM" id="SSF81901">
    <property type="entry name" value="HCP-like"/>
    <property type="match status" value="1"/>
</dbReference>
<sequence length="719" mass="82420">MSVSSSASSDGEIMLFPISLFDDDDYGRGGDASDERESESENEEKPKAFMTLRQRRLSRALLTAPRITLDINKNLNASRAKINWLKAIRGARGQYENDPWSKFRIEQIQTEMCIRHRYNPHKKIWSTDEVQVKMQTKAFTRGAMRQCYRTKKLSKFSSAHSQDWNHALNYVSKRYIEEVDRDVYFQDVKLQMDAKIWAEEYNRHNPPKKVDMMQMYILEFKNRKGSPLYHLEHYIEGNYVKYNSNSGFVEDSLRYTPQALSHFTFERSDHQLIVVDIQGVGDLYTDPQIHTIDGTEYNEGNLGAKGIALFFHSHVCNEICHSLSLTEFDLSPKELQNHQDFLRKQRKSFMMTRVRGTEEHCHSLSRSPGDMSVDITEFLRQRSSSSHISDSAVDSPSPGFDDDPMSIDSPVNNSNPGNVRFRCMSESDSQSSMTAEVAKNIYLGLTNIYLDVLKENSVSKQQDLHKQKEERFMFQRMAAQRARPSCVALEKDLRKLNNLRIGDSILGKVHHEMAKYHEVGRFVIGEDLTGENIDWESAIFHEEHAAELGELEAILTMAKLYLDLERDVLANCTVEQTEENKEQGLQYMIQAAEAGDRGAMLYMAKAFETGEGLNANRSISWEDAIHYYDLAVKTDNHDEGGEYDSTINDPLYQIQAKQAELYRYGGHGLKKDPSTAGDLYNEAAEAAMASMKGRLANKYFALAEECYAEIEEEEEESEQ</sequence>
<feature type="domain" description="Alpha-type protein kinase" evidence="7">
    <location>
        <begin position="117"/>
        <end position="328"/>
    </location>
</feature>
<feature type="region of interest" description="Disordered" evidence="6">
    <location>
        <begin position="382"/>
        <end position="416"/>
    </location>
</feature>
<keyword evidence="9" id="KW-1185">Reference proteome</keyword>
<dbReference type="FunFam" id="3.20.200.10:FF:000002">
    <property type="entry name" value="Eukaryotic elongation factor 2 kinase"/>
    <property type="match status" value="1"/>
</dbReference>
<dbReference type="InterPro" id="IPR051852">
    <property type="entry name" value="Alpha-type_PK"/>
</dbReference>
<dbReference type="GO" id="GO:0031037">
    <property type="term" value="P:myosin II filament disassembly"/>
    <property type="evidence" value="ECO:0007669"/>
    <property type="project" value="TreeGrafter"/>
</dbReference>
<name>A0A8B6CCL3_MYTGA</name>
<evidence type="ECO:0000259" key="7">
    <source>
        <dbReference type="PROSITE" id="PS51158"/>
    </source>
</evidence>
<dbReference type="SUPFAM" id="SSF56112">
    <property type="entry name" value="Protein kinase-like (PK-like)"/>
    <property type="match status" value="1"/>
</dbReference>
<evidence type="ECO:0000313" key="9">
    <source>
        <dbReference type="Proteomes" id="UP000596742"/>
    </source>
</evidence>
<evidence type="ECO:0000313" key="8">
    <source>
        <dbReference type="EMBL" id="VDI02467.1"/>
    </source>
</evidence>
<dbReference type="Gene3D" id="3.20.200.10">
    <property type="entry name" value="MHCK/EF2 kinase"/>
    <property type="match status" value="1"/>
</dbReference>
<dbReference type="SMART" id="SM00811">
    <property type="entry name" value="Alpha_kinase"/>
    <property type="match status" value="1"/>
</dbReference>
<protein>
    <submittedName>
        <fullName evidence="8">Elongation factor 2 kinase</fullName>
        <ecNumber evidence="8">2.7.11.20</ecNumber>
    </submittedName>
</protein>
<dbReference type="GO" id="GO:1903013">
    <property type="term" value="P:response to differentiation-inducing factor 1"/>
    <property type="evidence" value="ECO:0007669"/>
    <property type="project" value="TreeGrafter"/>
</dbReference>
<dbReference type="PANTHER" id="PTHR45992">
    <property type="entry name" value="EUKARYOTIC ELONGATION FACTOR 2 KINASE-RELATED"/>
    <property type="match status" value="1"/>
</dbReference>
<evidence type="ECO:0000256" key="2">
    <source>
        <dbReference type="ARBA" id="ARBA00022679"/>
    </source>
</evidence>
<dbReference type="PROSITE" id="PS51158">
    <property type="entry name" value="ALPHA_KINASE"/>
    <property type="match status" value="1"/>
</dbReference>
<accession>A0A8B6CCL3</accession>
<keyword evidence="1" id="KW-0723">Serine/threonine-protein kinase</keyword>
<dbReference type="InterPro" id="IPR004166">
    <property type="entry name" value="a-kinase_dom"/>
</dbReference>
<gene>
    <name evidence="8" type="ORF">MGAL_10B090333</name>
</gene>
<evidence type="ECO:0000256" key="6">
    <source>
        <dbReference type="SAM" id="MobiDB-lite"/>
    </source>
</evidence>
<dbReference type="InterPro" id="IPR047588">
    <property type="entry name" value="eEF2K_a_kinase_dom"/>
</dbReference>
<proteinExistence type="predicted"/>
<dbReference type="PANTHER" id="PTHR45992:SF2">
    <property type="entry name" value="EUKARYOTIC ELONGATION FACTOR 2 KINASE"/>
    <property type="match status" value="1"/>
</dbReference>
<evidence type="ECO:0000256" key="3">
    <source>
        <dbReference type="ARBA" id="ARBA00022741"/>
    </source>
</evidence>
<comment type="caution">
    <text evidence="8">The sequence shown here is derived from an EMBL/GenBank/DDBJ whole genome shotgun (WGS) entry which is preliminary data.</text>
</comment>
<keyword evidence="3" id="KW-0547">Nucleotide-binding</keyword>
<dbReference type="Pfam" id="PF02816">
    <property type="entry name" value="Alpha_kinase"/>
    <property type="match status" value="1"/>
</dbReference>
<dbReference type="Proteomes" id="UP000596742">
    <property type="component" value="Unassembled WGS sequence"/>
</dbReference>
<organism evidence="8 9">
    <name type="scientific">Mytilus galloprovincialis</name>
    <name type="common">Mediterranean mussel</name>
    <dbReference type="NCBI Taxonomy" id="29158"/>
    <lineage>
        <taxon>Eukaryota</taxon>
        <taxon>Metazoa</taxon>
        <taxon>Spiralia</taxon>
        <taxon>Lophotrochozoa</taxon>
        <taxon>Mollusca</taxon>
        <taxon>Bivalvia</taxon>
        <taxon>Autobranchia</taxon>
        <taxon>Pteriomorphia</taxon>
        <taxon>Mytilida</taxon>
        <taxon>Mytiloidea</taxon>
        <taxon>Mytilidae</taxon>
        <taxon>Mytilinae</taxon>
        <taxon>Mytilus</taxon>
    </lineage>
</organism>
<keyword evidence="8" id="KW-0251">Elongation factor</keyword>
<dbReference type="AlphaFoldDB" id="A0A8B6CCL3"/>
<dbReference type="CDD" id="cd16967">
    <property type="entry name" value="Alpha_kinase_eEF2K"/>
    <property type="match status" value="1"/>
</dbReference>
<dbReference type="GO" id="GO:0004686">
    <property type="term" value="F:elongation factor-2 kinase activity"/>
    <property type="evidence" value="ECO:0007669"/>
    <property type="project" value="UniProtKB-EC"/>
</dbReference>
<dbReference type="OrthoDB" id="301415at2759"/>
<dbReference type="EMBL" id="UYJE01001479">
    <property type="protein sequence ID" value="VDI02467.1"/>
    <property type="molecule type" value="Genomic_DNA"/>
</dbReference>
<dbReference type="EC" id="2.7.11.20" evidence="8"/>
<keyword evidence="5" id="KW-0067">ATP-binding</keyword>
<dbReference type="Gene3D" id="3.30.200.20">
    <property type="entry name" value="Phosphorylase Kinase, domain 1"/>
    <property type="match status" value="1"/>
</dbReference>
<feature type="compositionally biased region" description="Low complexity" evidence="6">
    <location>
        <begin position="383"/>
        <end position="397"/>
    </location>
</feature>
<feature type="region of interest" description="Disordered" evidence="6">
    <location>
        <begin position="21"/>
        <end position="47"/>
    </location>
</feature>
<dbReference type="InterPro" id="IPR011009">
    <property type="entry name" value="Kinase-like_dom_sf"/>
</dbReference>